<dbReference type="EMBL" id="QZKI01000078">
    <property type="protein sequence ID" value="RJP69734.1"/>
    <property type="molecule type" value="Genomic_DNA"/>
</dbReference>
<sequence>MSLRPAEGGPPVQQQRSGSMSIITISRGTFSGGMMLADELSTRLGYRCVGREQVVKTASEKYGVSEEKLRTAILKRPSAFKRFTYEREQYLAYIQAVLCEHAKADKMIYHGNAGHFLLKGVPHVLRVRIIAPMELRTKFVMERQQILEHDAVKHIEKIDKERIKWTKFLYGVDWRSPELYDIVFNLETENIHFISTMIEYAVQQEPFKTTPQSQKIMDDLALSSVVRAAIASNPDTRDVDITVRANDGVVRIIGKVKTDEIIEMIQRTAESVPGVKEVKNEVVLNYRYQHIET</sequence>
<feature type="domain" description="BON" evidence="1">
    <location>
        <begin position="218"/>
        <end position="286"/>
    </location>
</feature>
<evidence type="ECO:0000313" key="2">
    <source>
        <dbReference type="EMBL" id="RJP69734.1"/>
    </source>
</evidence>
<accession>A0A419EXQ2</accession>
<dbReference type="Gene3D" id="3.30.1340.30">
    <property type="match status" value="1"/>
</dbReference>
<dbReference type="Gene3D" id="3.40.50.300">
    <property type="entry name" value="P-loop containing nucleotide triphosphate hydrolases"/>
    <property type="match status" value="1"/>
</dbReference>
<dbReference type="Pfam" id="PF04972">
    <property type="entry name" value="BON"/>
    <property type="match status" value="1"/>
</dbReference>
<gene>
    <name evidence="2" type="ORF">C4532_10340</name>
</gene>
<proteinExistence type="predicted"/>
<protein>
    <submittedName>
        <fullName evidence="2">BON domain-containing protein</fullName>
    </submittedName>
</protein>
<dbReference type="Proteomes" id="UP000285961">
    <property type="component" value="Unassembled WGS sequence"/>
</dbReference>
<organism evidence="2 3">
    <name type="scientific">Candidatus Abyssobacteria bacterium SURF_17</name>
    <dbReference type="NCBI Taxonomy" id="2093361"/>
    <lineage>
        <taxon>Bacteria</taxon>
        <taxon>Pseudomonadati</taxon>
        <taxon>Candidatus Hydrogenedentota</taxon>
        <taxon>Candidatus Abyssobacteria</taxon>
    </lineage>
</organism>
<name>A0A419EXQ2_9BACT</name>
<dbReference type="PROSITE" id="PS50914">
    <property type="entry name" value="BON"/>
    <property type="match status" value="1"/>
</dbReference>
<dbReference type="InterPro" id="IPR007055">
    <property type="entry name" value="BON_dom"/>
</dbReference>
<evidence type="ECO:0000313" key="3">
    <source>
        <dbReference type="Proteomes" id="UP000285961"/>
    </source>
</evidence>
<comment type="caution">
    <text evidence="2">The sequence shown here is derived from an EMBL/GenBank/DDBJ whole genome shotgun (WGS) entry which is preliminary data.</text>
</comment>
<dbReference type="AlphaFoldDB" id="A0A419EXQ2"/>
<dbReference type="InterPro" id="IPR027417">
    <property type="entry name" value="P-loop_NTPase"/>
</dbReference>
<dbReference type="Pfam" id="PF13189">
    <property type="entry name" value="Cytidylate_kin2"/>
    <property type="match status" value="1"/>
</dbReference>
<evidence type="ECO:0000259" key="1">
    <source>
        <dbReference type="PROSITE" id="PS50914"/>
    </source>
</evidence>
<reference evidence="2 3" key="1">
    <citation type="journal article" date="2017" name="ISME J.">
        <title>Energy and carbon metabolisms in a deep terrestrial subsurface fluid microbial community.</title>
        <authorList>
            <person name="Momper L."/>
            <person name="Jungbluth S.P."/>
            <person name="Lee M.D."/>
            <person name="Amend J.P."/>
        </authorList>
    </citation>
    <scope>NUCLEOTIDE SEQUENCE [LARGE SCALE GENOMIC DNA]</scope>
    <source>
        <strain evidence="2">SURF_17</strain>
    </source>
</reference>